<evidence type="ECO:0000313" key="3">
    <source>
        <dbReference type="Proteomes" id="UP000076595"/>
    </source>
</evidence>
<gene>
    <name evidence="2" type="ORF">WG31_00885</name>
</gene>
<protein>
    <submittedName>
        <fullName evidence="2">Uncharacterized protein</fullName>
    </submittedName>
</protein>
<organism evidence="2 3">
    <name type="scientific">Acetobacter oryzifermentans</name>
    <dbReference type="NCBI Taxonomy" id="1633874"/>
    <lineage>
        <taxon>Bacteria</taxon>
        <taxon>Pseudomonadati</taxon>
        <taxon>Pseudomonadota</taxon>
        <taxon>Alphaproteobacteria</taxon>
        <taxon>Acetobacterales</taxon>
        <taxon>Acetobacteraceae</taxon>
        <taxon>Acetobacter</taxon>
    </lineage>
</organism>
<proteinExistence type="predicted"/>
<feature type="transmembrane region" description="Helical" evidence="1">
    <location>
        <begin position="32"/>
        <end position="53"/>
    </location>
</feature>
<feature type="transmembrane region" description="Helical" evidence="1">
    <location>
        <begin position="132"/>
        <end position="151"/>
    </location>
</feature>
<evidence type="ECO:0000313" key="2">
    <source>
        <dbReference type="EMBL" id="ANA12747.1"/>
    </source>
</evidence>
<evidence type="ECO:0000256" key="1">
    <source>
        <dbReference type="SAM" id="Phobius"/>
    </source>
</evidence>
<keyword evidence="1" id="KW-0472">Membrane</keyword>
<dbReference type="EMBL" id="CP011120">
    <property type="protein sequence ID" value="ANA12747.1"/>
    <property type="molecule type" value="Genomic_DNA"/>
</dbReference>
<dbReference type="Proteomes" id="UP000076595">
    <property type="component" value="Chromosome"/>
</dbReference>
<accession>A0ABN4NRG1</accession>
<feature type="transmembrane region" description="Helical" evidence="1">
    <location>
        <begin position="60"/>
        <end position="79"/>
    </location>
</feature>
<reference evidence="2 3" key="1">
    <citation type="submission" date="2015-03" db="EMBL/GenBank/DDBJ databases">
        <title>Genome study of Acetobacter sp. SLV-7.</title>
        <authorList>
            <person name="Cho G.Y."/>
            <person name="Jeon C.O."/>
        </authorList>
    </citation>
    <scope>NUCLEOTIDE SEQUENCE [LARGE SCALE GENOMIC DNA]</scope>
    <source>
        <strain evidence="2 3">SLV-7</strain>
    </source>
</reference>
<keyword evidence="1" id="KW-0812">Transmembrane</keyword>
<feature type="transmembrane region" description="Helical" evidence="1">
    <location>
        <begin position="231"/>
        <end position="252"/>
    </location>
</feature>
<sequence>MYYVIGLAWIYEIINVLFFSIDYFIISKNIPIVSGAFEYKFIFLVFISVFYSLKYGTIELSLLVLKFLFFPFIFIFNILKIIHKNDWYFFLFSAFGGIVSFLDGLKYRIINCLFFCLSIAFAFTHNNKYTSIISMVFAFLFLAVSYIRAIIDSIKTPFFYKTFDRLLSFWTNRLEGTKMFEDEYKETEGEIIIINHKKIVSSTFGGAIMTSGVYSFLSNVINKYKDQNIRLIFNISIFIYLLFCIIFSMSIMNYDLWKASPQEFQVTGDISFFDFVFYSCREMAFADVDNLKASMVCSKSIQIIDNFTFVFLGAVICIAIFTNKNDKFTKENEKLLTNINRYRDSLNSKICSACDVSDISTVKEELNNVNESLYKIFQFLTKSI</sequence>
<name>A0ABN4NRG1_9PROT</name>
<feature type="transmembrane region" description="Helical" evidence="1">
    <location>
        <begin position="7"/>
        <end position="26"/>
    </location>
</feature>
<keyword evidence="3" id="KW-1185">Reference proteome</keyword>
<dbReference type="RefSeq" id="WP_063353331.1">
    <property type="nucleotide sequence ID" value="NZ_CP011120.1"/>
</dbReference>
<feature type="transmembrane region" description="Helical" evidence="1">
    <location>
        <begin position="301"/>
        <end position="321"/>
    </location>
</feature>
<feature type="transmembrane region" description="Helical" evidence="1">
    <location>
        <begin position="85"/>
        <end position="102"/>
    </location>
</feature>
<keyword evidence="1" id="KW-1133">Transmembrane helix</keyword>